<dbReference type="PANTHER" id="PTHR16305">
    <property type="entry name" value="TESTICULAR SOLUBLE ADENYLYL CYCLASE"/>
    <property type="match status" value="1"/>
</dbReference>
<dbReference type="GO" id="GO:0005737">
    <property type="term" value="C:cytoplasm"/>
    <property type="evidence" value="ECO:0007669"/>
    <property type="project" value="TreeGrafter"/>
</dbReference>
<dbReference type="Pfam" id="PF13191">
    <property type="entry name" value="AAA_16"/>
    <property type="match status" value="1"/>
</dbReference>
<dbReference type="GO" id="GO:0006355">
    <property type="term" value="P:regulation of DNA-templated transcription"/>
    <property type="evidence" value="ECO:0007669"/>
    <property type="project" value="InterPro"/>
</dbReference>
<reference evidence="5" key="1">
    <citation type="submission" date="2016-10" db="EMBL/GenBank/DDBJ databases">
        <authorList>
            <person name="Varghese N."/>
            <person name="Submissions S."/>
        </authorList>
    </citation>
    <scope>NUCLEOTIDE SEQUENCE [LARGE SCALE GENOMIC DNA]</scope>
    <source>
        <strain evidence="5">DSM 45237</strain>
    </source>
</reference>
<dbReference type="PRINTS" id="PR00038">
    <property type="entry name" value="HTHLUXR"/>
</dbReference>
<evidence type="ECO:0000313" key="4">
    <source>
        <dbReference type="EMBL" id="SEF18666.1"/>
    </source>
</evidence>
<dbReference type="PANTHER" id="PTHR16305:SF35">
    <property type="entry name" value="TRANSCRIPTIONAL ACTIVATOR DOMAIN"/>
    <property type="match status" value="1"/>
</dbReference>
<dbReference type="Pfam" id="PF00196">
    <property type="entry name" value="GerE"/>
    <property type="match status" value="1"/>
</dbReference>
<dbReference type="GO" id="GO:0004016">
    <property type="term" value="F:adenylate cyclase activity"/>
    <property type="evidence" value="ECO:0007669"/>
    <property type="project" value="TreeGrafter"/>
</dbReference>
<dbReference type="SUPFAM" id="SSF46894">
    <property type="entry name" value="C-terminal effector domain of the bipartite response regulators"/>
    <property type="match status" value="1"/>
</dbReference>
<dbReference type="STRING" id="561176.SAMN04488561_6732"/>
<feature type="domain" description="HTH luxR-type" evidence="3">
    <location>
        <begin position="905"/>
        <end position="970"/>
    </location>
</feature>
<protein>
    <submittedName>
        <fullName evidence="4">AAA ATPase domain-containing protein</fullName>
    </submittedName>
</protein>
<dbReference type="PROSITE" id="PS00622">
    <property type="entry name" value="HTH_LUXR_1"/>
    <property type="match status" value="1"/>
</dbReference>
<dbReference type="InterPro" id="IPR016032">
    <property type="entry name" value="Sig_transdc_resp-reg_C-effctor"/>
</dbReference>
<dbReference type="InterPro" id="IPR000792">
    <property type="entry name" value="Tscrpt_reg_LuxR_C"/>
</dbReference>
<dbReference type="OrthoDB" id="5476461at2"/>
<dbReference type="InterPro" id="IPR041664">
    <property type="entry name" value="AAA_16"/>
</dbReference>
<name>A0A1H5PXZ1_9ACTN</name>
<keyword evidence="5" id="KW-1185">Reference proteome</keyword>
<evidence type="ECO:0000313" key="5">
    <source>
        <dbReference type="Proteomes" id="UP000181980"/>
    </source>
</evidence>
<dbReference type="Gene3D" id="1.10.10.10">
    <property type="entry name" value="Winged helix-like DNA-binding domain superfamily/Winged helix DNA-binding domain"/>
    <property type="match status" value="1"/>
</dbReference>
<dbReference type="GO" id="GO:0003677">
    <property type="term" value="F:DNA binding"/>
    <property type="evidence" value="ECO:0007669"/>
    <property type="project" value="InterPro"/>
</dbReference>
<dbReference type="InterPro" id="IPR027417">
    <property type="entry name" value="P-loop_NTPase"/>
</dbReference>
<keyword evidence="2" id="KW-0067">ATP-binding</keyword>
<dbReference type="CDD" id="cd06170">
    <property type="entry name" value="LuxR_C_like"/>
    <property type="match status" value="1"/>
</dbReference>
<evidence type="ECO:0000259" key="3">
    <source>
        <dbReference type="PROSITE" id="PS50043"/>
    </source>
</evidence>
<proteinExistence type="predicted"/>
<dbReference type="SUPFAM" id="SSF52540">
    <property type="entry name" value="P-loop containing nucleoside triphosphate hydrolases"/>
    <property type="match status" value="1"/>
</dbReference>
<accession>A0A1H5PXZ1</accession>
<evidence type="ECO:0000256" key="1">
    <source>
        <dbReference type="ARBA" id="ARBA00022741"/>
    </source>
</evidence>
<dbReference type="RefSeq" id="WP_069113616.1">
    <property type="nucleotide sequence ID" value="NZ_FNUC01000004.1"/>
</dbReference>
<dbReference type="GO" id="GO:0005524">
    <property type="term" value="F:ATP binding"/>
    <property type="evidence" value="ECO:0007669"/>
    <property type="project" value="UniProtKB-KW"/>
</dbReference>
<keyword evidence="1" id="KW-0547">Nucleotide-binding</keyword>
<dbReference type="InterPro" id="IPR036388">
    <property type="entry name" value="WH-like_DNA-bd_sf"/>
</dbReference>
<dbReference type="SMART" id="SM00421">
    <property type="entry name" value="HTH_LUXR"/>
    <property type="match status" value="1"/>
</dbReference>
<gene>
    <name evidence="4" type="ORF">SAMN04488561_6732</name>
</gene>
<evidence type="ECO:0000256" key="2">
    <source>
        <dbReference type="ARBA" id="ARBA00022840"/>
    </source>
</evidence>
<dbReference type="Proteomes" id="UP000181980">
    <property type="component" value="Unassembled WGS sequence"/>
</dbReference>
<dbReference type="EMBL" id="FNUC01000004">
    <property type="protein sequence ID" value="SEF18666.1"/>
    <property type="molecule type" value="Genomic_DNA"/>
</dbReference>
<organism evidence="4 5">
    <name type="scientific">Jiangella alba</name>
    <dbReference type="NCBI Taxonomy" id="561176"/>
    <lineage>
        <taxon>Bacteria</taxon>
        <taxon>Bacillati</taxon>
        <taxon>Actinomycetota</taxon>
        <taxon>Actinomycetes</taxon>
        <taxon>Jiangellales</taxon>
        <taxon>Jiangellaceae</taxon>
        <taxon>Jiangella</taxon>
    </lineage>
</organism>
<dbReference type="PROSITE" id="PS50043">
    <property type="entry name" value="HTH_LUXR_2"/>
    <property type="match status" value="1"/>
</dbReference>
<dbReference type="AlphaFoldDB" id="A0A1H5PXZ1"/>
<sequence length="977" mass="103471">MPHPPRIGDRPDDVAAPAFVGRERETAVLAGALAQPPAVVLLEGEAGIGKSRLVHEYVATGPPGALVATCPPFQESLTLGPIVDAVRQSRAGAGLPGLRVSSLVGALRPLFPEWGAVLPPAPEPLDDPQAARHRIFSALAELIGRLRVRVLVVEDVHWADRATLEFLLFLVARRPALSLLLSYRPEDVAPGSLLLRLSSRLPAGWTQLRLTLPPLDVAATAGLVSSMLGGERVSDAFAAFLHDRTDGVPLALEESVRLLRQRDDVVRHDGEWIRRSLDELAVPPTVRDSVLERAQRLAPAARRAAEAAAVLAEPAEERLIAEVAGLTAAQARDALAEAVRSGLLADDDRGRLAFRHVLVGRAVYDAMTGVEQRRLHQRAGAALERQRPQPVVQLSRHFQAARDVRKWCAYAEQAAAHAAASGDHTTAVTLLVRLLTTAPVRTPAAVPLAVRLATAASDRREPVDDLHHEAIRTLRDVLARDDLAPRAQAEIRNPLGRLLLQAGEFEQAHAELARAVPDLSHDPVEAARAMTYLGYPLQGPWPAAVHLGWLERAAEVASGIGRPADRLALTADRAAALVTLGQEQGWAVAAELPDDVTDLEGARQLARGLANLAYVATGWGRYDDAQARLDTATQLAGRTGYARLNASVQAIQAHLDWYTGRWDGLSGRVAALIADGGLAAMGGLEPFLVDGLLHAAGGSPRRAEQRFRGLLADAPADSIAVLPVSPAAALAALLLAAGDVDGAAAATDEPMRTIGAKQMWVWASDLARIRLDVLLAAGRAAEAAELVAAYEQGLGDVDAPASRAALLTCRAELLAAGGDATGAARGYAAAAAAWAALPRPYDAALTLERQARCLLRAGRADDGAALLSDVFHALAGLGARTDAARVGTGLRELGVQVRRTWRRGRRGYGDQLSPRELEVVRLVVTGRTNREIAGALSRSPKTVAGQLNSAMRKLGVTSRTALAVKALEAGLLPADKD</sequence>